<proteinExistence type="inferred from homology"/>
<gene>
    <name evidence="6" type="ORF">N476_22600</name>
</gene>
<dbReference type="OrthoDB" id="6213303at2"/>
<evidence type="ECO:0000256" key="1">
    <source>
        <dbReference type="ARBA" id="ARBA00007867"/>
    </source>
</evidence>
<dbReference type="PANTHER" id="PTHR43317:SF1">
    <property type="entry name" value="THERMOSPERMINE SYNTHASE ACAULIS5"/>
    <property type="match status" value="1"/>
</dbReference>
<evidence type="ECO:0000313" key="7">
    <source>
        <dbReference type="Proteomes" id="UP000076503"/>
    </source>
</evidence>
<keyword evidence="2 4" id="KW-0808">Transferase</keyword>
<dbReference type="EMBL" id="AUXZ01000095">
    <property type="protein sequence ID" value="KZN48038.1"/>
    <property type="molecule type" value="Genomic_DNA"/>
</dbReference>
<evidence type="ECO:0000313" key="6">
    <source>
        <dbReference type="EMBL" id="KZN48038.1"/>
    </source>
</evidence>
<protein>
    <recommendedName>
        <fullName evidence="5">PABS domain-containing protein</fullName>
    </recommendedName>
</protein>
<evidence type="ECO:0000259" key="5">
    <source>
        <dbReference type="PROSITE" id="PS51006"/>
    </source>
</evidence>
<dbReference type="PROSITE" id="PS51006">
    <property type="entry name" value="PABS_2"/>
    <property type="match status" value="1"/>
</dbReference>
<dbReference type="InterPro" id="IPR030374">
    <property type="entry name" value="PABS"/>
</dbReference>
<comment type="caution">
    <text evidence="6">The sequence shown here is derived from an EMBL/GenBank/DDBJ whole genome shotgun (WGS) entry which is preliminary data.</text>
</comment>
<evidence type="ECO:0000256" key="2">
    <source>
        <dbReference type="ARBA" id="ARBA00022679"/>
    </source>
</evidence>
<dbReference type="SUPFAM" id="SSF53335">
    <property type="entry name" value="S-adenosyl-L-methionine-dependent methyltransferases"/>
    <property type="match status" value="1"/>
</dbReference>
<keyword evidence="3 4" id="KW-0620">Polyamine biosynthesis</keyword>
<comment type="similarity">
    <text evidence="1">Belongs to the spermidine/spermine synthase family.</text>
</comment>
<evidence type="ECO:0000256" key="3">
    <source>
        <dbReference type="ARBA" id="ARBA00023115"/>
    </source>
</evidence>
<dbReference type="GO" id="GO:0016740">
    <property type="term" value="F:transferase activity"/>
    <property type="evidence" value="ECO:0007669"/>
    <property type="project" value="UniProtKB-UniRule"/>
</dbReference>
<dbReference type="RefSeq" id="WP_063363245.1">
    <property type="nucleotide sequence ID" value="NZ_AUXZ01000095.1"/>
</dbReference>
<dbReference type="Gene3D" id="3.40.50.150">
    <property type="entry name" value="Vaccinia Virus protein VP39"/>
    <property type="match status" value="1"/>
</dbReference>
<evidence type="ECO:0000256" key="4">
    <source>
        <dbReference type="PROSITE-ProRule" id="PRU00354"/>
    </source>
</evidence>
<feature type="active site" description="Proton acceptor" evidence="4">
    <location>
        <position position="142"/>
    </location>
</feature>
<reference evidence="6 7" key="1">
    <citation type="submission" date="2013-07" db="EMBL/GenBank/DDBJ databases">
        <title>Comparative Genomic and Metabolomic Analysis of Twelve Strains of Pseudoalteromonas luteoviolacea.</title>
        <authorList>
            <person name="Vynne N.G."/>
            <person name="Mansson M."/>
            <person name="Gram L."/>
        </authorList>
    </citation>
    <scope>NUCLEOTIDE SEQUENCE [LARGE SCALE GENOMIC DNA]</scope>
    <source>
        <strain evidence="6 7">H33</strain>
    </source>
</reference>
<organism evidence="6 7">
    <name type="scientific">Pseudoalteromonas luteoviolacea H33</name>
    <dbReference type="NCBI Taxonomy" id="1365251"/>
    <lineage>
        <taxon>Bacteria</taxon>
        <taxon>Pseudomonadati</taxon>
        <taxon>Pseudomonadota</taxon>
        <taxon>Gammaproteobacteria</taxon>
        <taxon>Alteromonadales</taxon>
        <taxon>Pseudoalteromonadaceae</taxon>
        <taxon>Pseudoalteromonas</taxon>
    </lineage>
</organism>
<dbReference type="Proteomes" id="UP000076503">
    <property type="component" value="Unassembled WGS sequence"/>
</dbReference>
<feature type="domain" description="PABS" evidence="5">
    <location>
        <begin position="1"/>
        <end position="229"/>
    </location>
</feature>
<accession>A0A167CTB5</accession>
<dbReference type="Pfam" id="PF01564">
    <property type="entry name" value="Spermine_synth"/>
    <property type="match status" value="1"/>
</dbReference>
<dbReference type="PATRIC" id="fig|1365251.3.peg.3987"/>
<dbReference type="AlphaFoldDB" id="A0A167CTB5"/>
<dbReference type="GO" id="GO:0006596">
    <property type="term" value="P:polyamine biosynthetic process"/>
    <property type="evidence" value="ECO:0007669"/>
    <property type="project" value="UniProtKB-UniRule"/>
</dbReference>
<name>A0A167CTB5_9GAMM</name>
<dbReference type="InterPro" id="IPR029063">
    <property type="entry name" value="SAM-dependent_MTases_sf"/>
</dbReference>
<sequence>MSNTLTPTTLLDIEVNNQKVQVIENETLRWISIDGIMQSAMSLSEPNSLVFPHMLFMAIPTYELSETNRILELGLGGGGLLRFLNDKFPKAHIETVEKSQQIIDLYKQFFNPNNSDNPIHCTDAYEFVKKQDLTPFDLIQVDLFDSTTLLPFIFEPDFYQNIKRLLTNQGWLALNTVLTERAQISKLADVLTETFPETTIYGFKAAQFANIVWVIGETNQILNPIWQQQAFFTTSKVDGLKYLLDD</sequence>
<dbReference type="PANTHER" id="PTHR43317">
    <property type="entry name" value="THERMOSPERMINE SYNTHASE ACAULIS5"/>
    <property type="match status" value="1"/>
</dbReference>